<evidence type="ECO:0000313" key="13">
    <source>
        <dbReference type="EMBL" id="CAL4063755.1"/>
    </source>
</evidence>
<dbReference type="FunFam" id="3.30.160.60:FF:000688">
    <property type="entry name" value="zinc finger protein 197 isoform X1"/>
    <property type="match status" value="1"/>
</dbReference>
<dbReference type="PROSITE" id="PS00028">
    <property type="entry name" value="ZINC_FINGER_C2H2_1"/>
    <property type="match status" value="3"/>
</dbReference>
<gene>
    <name evidence="13" type="ORF">MNOR_LOCUS3610</name>
</gene>
<organism evidence="13 14">
    <name type="scientific">Meganyctiphanes norvegica</name>
    <name type="common">Northern krill</name>
    <name type="synonym">Thysanopoda norvegica</name>
    <dbReference type="NCBI Taxonomy" id="48144"/>
    <lineage>
        <taxon>Eukaryota</taxon>
        <taxon>Metazoa</taxon>
        <taxon>Ecdysozoa</taxon>
        <taxon>Arthropoda</taxon>
        <taxon>Crustacea</taxon>
        <taxon>Multicrustacea</taxon>
        <taxon>Malacostraca</taxon>
        <taxon>Eumalacostraca</taxon>
        <taxon>Eucarida</taxon>
        <taxon>Euphausiacea</taxon>
        <taxon>Euphausiidae</taxon>
        <taxon>Meganyctiphanes</taxon>
    </lineage>
</organism>
<evidence type="ECO:0000256" key="10">
    <source>
        <dbReference type="ARBA" id="ARBA00023242"/>
    </source>
</evidence>
<dbReference type="AlphaFoldDB" id="A0AAV2PUB5"/>
<evidence type="ECO:0000313" key="14">
    <source>
        <dbReference type="Proteomes" id="UP001497623"/>
    </source>
</evidence>
<evidence type="ECO:0000259" key="12">
    <source>
        <dbReference type="PROSITE" id="PS50157"/>
    </source>
</evidence>
<evidence type="ECO:0000256" key="3">
    <source>
        <dbReference type="ARBA" id="ARBA00022723"/>
    </source>
</evidence>
<dbReference type="EMBL" id="CAXKWB010001248">
    <property type="protein sequence ID" value="CAL4063755.1"/>
    <property type="molecule type" value="Genomic_DNA"/>
</dbReference>
<dbReference type="InterPro" id="IPR013087">
    <property type="entry name" value="Znf_C2H2_type"/>
</dbReference>
<evidence type="ECO:0000256" key="1">
    <source>
        <dbReference type="ARBA" id="ARBA00004123"/>
    </source>
</evidence>
<evidence type="ECO:0000256" key="5">
    <source>
        <dbReference type="ARBA" id="ARBA00022771"/>
    </source>
</evidence>
<comment type="caution">
    <text evidence="13">The sequence shown here is derived from an EMBL/GenBank/DDBJ whole genome shotgun (WGS) entry which is preliminary data.</text>
</comment>
<evidence type="ECO:0000256" key="4">
    <source>
        <dbReference type="ARBA" id="ARBA00022737"/>
    </source>
</evidence>
<keyword evidence="10" id="KW-0539">Nucleus</keyword>
<evidence type="ECO:0000256" key="2">
    <source>
        <dbReference type="ARBA" id="ARBA00006991"/>
    </source>
</evidence>
<name>A0AAV2PUB5_MEGNR</name>
<dbReference type="GO" id="GO:0005634">
    <property type="term" value="C:nucleus"/>
    <property type="evidence" value="ECO:0007669"/>
    <property type="project" value="UniProtKB-SubCell"/>
</dbReference>
<dbReference type="PROSITE" id="PS50157">
    <property type="entry name" value="ZINC_FINGER_C2H2_2"/>
    <property type="match status" value="3"/>
</dbReference>
<keyword evidence="6" id="KW-0862">Zinc</keyword>
<dbReference type="GO" id="GO:0008270">
    <property type="term" value="F:zinc ion binding"/>
    <property type="evidence" value="ECO:0007669"/>
    <property type="project" value="UniProtKB-KW"/>
</dbReference>
<dbReference type="Proteomes" id="UP001497623">
    <property type="component" value="Unassembled WGS sequence"/>
</dbReference>
<comment type="similarity">
    <text evidence="2">Belongs to the krueppel C2H2-type zinc-finger protein family.</text>
</comment>
<reference evidence="13 14" key="1">
    <citation type="submission" date="2024-05" db="EMBL/GenBank/DDBJ databases">
        <authorList>
            <person name="Wallberg A."/>
        </authorList>
    </citation>
    <scope>NUCLEOTIDE SEQUENCE [LARGE SCALE GENOMIC DNA]</scope>
</reference>
<evidence type="ECO:0000256" key="8">
    <source>
        <dbReference type="ARBA" id="ARBA00023125"/>
    </source>
</evidence>
<dbReference type="SUPFAM" id="SSF57667">
    <property type="entry name" value="beta-beta-alpha zinc fingers"/>
    <property type="match status" value="2"/>
</dbReference>
<dbReference type="GO" id="GO:0000981">
    <property type="term" value="F:DNA-binding transcription factor activity, RNA polymerase II-specific"/>
    <property type="evidence" value="ECO:0007669"/>
    <property type="project" value="TreeGrafter"/>
</dbReference>
<dbReference type="PANTHER" id="PTHR23226">
    <property type="entry name" value="ZINC FINGER AND SCAN DOMAIN-CONTAINING"/>
    <property type="match status" value="1"/>
</dbReference>
<protein>
    <recommendedName>
        <fullName evidence="12">C2H2-type domain-containing protein</fullName>
    </recommendedName>
</protein>
<sequence>MSEPITKEELEVNFAQRTSLYNIVNINLNKVVELKQNENDAKPENGSYLHEVFLNSTFGKLEVKGNDEKMQTQGDTINSYPVKHQRTTTEEKLYWCNQCDKEFSRNGNLIRHQRLHTGEKPYQCSQCGNSFSRKNHLIEHQRKHTGEKPYQCSQCDKSFPRKSHLTDHRRTHTGEKPYQCNQCEKAFLTNSKLI</sequence>
<evidence type="ECO:0000256" key="9">
    <source>
        <dbReference type="ARBA" id="ARBA00023163"/>
    </source>
</evidence>
<feature type="non-terminal residue" evidence="13">
    <location>
        <position position="194"/>
    </location>
</feature>
<dbReference type="GO" id="GO:0000978">
    <property type="term" value="F:RNA polymerase II cis-regulatory region sequence-specific DNA binding"/>
    <property type="evidence" value="ECO:0007669"/>
    <property type="project" value="TreeGrafter"/>
</dbReference>
<keyword evidence="5 11" id="KW-0863">Zinc-finger</keyword>
<comment type="subcellular location">
    <subcellularLocation>
        <location evidence="1">Nucleus</location>
    </subcellularLocation>
</comment>
<feature type="domain" description="C2H2-type" evidence="12">
    <location>
        <begin position="150"/>
        <end position="177"/>
    </location>
</feature>
<dbReference type="PANTHER" id="PTHR23226:SF416">
    <property type="entry name" value="FI01424P"/>
    <property type="match status" value="1"/>
</dbReference>
<keyword evidence="3" id="KW-0479">Metal-binding</keyword>
<accession>A0AAV2PUB5</accession>
<feature type="domain" description="C2H2-type" evidence="12">
    <location>
        <begin position="94"/>
        <end position="121"/>
    </location>
</feature>
<keyword evidence="7" id="KW-0805">Transcription regulation</keyword>
<keyword evidence="4" id="KW-0677">Repeat</keyword>
<keyword evidence="9" id="KW-0804">Transcription</keyword>
<dbReference type="Pfam" id="PF00096">
    <property type="entry name" value="zf-C2H2"/>
    <property type="match status" value="3"/>
</dbReference>
<dbReference type="FunFam" id="3.30.160.60:FF:002343">
    <property type="entry name" value="Zinc finger protein 33A"/>
    <property type="match status" value="2"/>
</dbReference>
<dbReference type="FunFam" id="3.30.160.60:FF:000224">
    <property type="entry name" value="Zinc finger protein 329"/>
    <property type="match status" value="1"/>
</dbReference>
<evidence type="ECO:0000256" key="7">
    <source>
        <dbReference type="ARBA" id="ARBA00023015"/>
    </source>
</evidence>
<dbReference type="SMART" id="SM00355">
    <property type="entry name" value="ZnF_C2H2"/>
    <property type="match status" value="3"/>
</dbReference>
<keyword evidence="8" id="KW-0238">DNA-binding</keyword>
<dbReference type="Gene3D" id="3.30.160.60">
    <property type="entry name" value="Classic Zinc Finger"/>
    <property type="match status" value="4"/>
</dbReference>
<proteinExistence type="inferred from homology"/>
<dbReference type="InterPro" id="IPR036236">
    <property type="entry name" value="Znf_C2H2_sf"/>
</dbReference>
<feature type="domain" description="C2H2-type" evidence="12">
    <location>
        <begin position="122"/>
        <end position="149"/>
    </location>
</feature>
<evidence type="ECO:0000256" key="11">
    <source>
        <dbReference type="PROSITE-ProRule" id="PRU00042"/>
    </source>
</evidence>
<evidence type="ECO:0000256" key="6">
    <source>
        <dbReference type="ARBA" id="ARBA00022833"/>
    </source>
</evidence>
<keyword evidence="14" id="KW-1185">Reference proteome</keyword>